<dbReference type="Pfam" id="PF00174">
    <property type="entry name" value="Oxidored_molyb"/>
    <property type="match status" value="1"/>
</dbReference>
<gene>
    <name evidence="2" type="ORF">HCN51_39565</name>
</gene>
<keyword evidence="3" id="KW-1185">Reference proteome</keyword>
<evidence type="ECO:0000259" key="1">
    <source>
        <dbReference type="Pfam" id="PF00174"/>
    </source>
</evidence>
<dbReference type="EMBL" id="JAATEP010000038">
    <property type="protein sequence ID" value="NJP95470.1"/>
    <property type="molecule type" value="Genomic_DNA"/>
</dbReference>
<name>A0ABX1BCG5_9ACTN</name>
<dbReference type="InterPro" id="IPR036374">
    <property type="entry name" value="OxRdtase_Mopterin-bd_sf"/>
</dbReference>
<dbReference type="SUPFAM" id="SSF56524">
    <property type="entry name" value="Oxidoreductase molybdopterin-binding domain"/>
    <property type="match status" value="1"/>
</dbReference>
<accession>A0ABX1BCG5</accession>
<organism evidence="2 3">
    <name type="scientific">Nonomuraea composti</name>
    <dbReference type="NCBI Taxonomy" id="2720023"/>
    <lineage>
        <taxon>Bacteria</taxon>
        <taxon>Bacillati</taxon>
        <taxon>Actinomycetota</taxon>
        <taxon>Actinomycetes</taxon>
        <taxon>Streptosporangiales</taxon>
        <taxon>Streptosporangiaceae</taxon>
        <taxon>Nonomuraea</taxon>
    </lineage>
</organism>
<dbReference type="PANTHER" id="PTHR43032:SF4">
    <property type="entry name" value="OXIDOREDUCTASE MOLYBDOPTERIN-BINDING DOMAIN-CONTAINING PROTEIN"/>
    <property type="match status" value="1"/>
</dbReference>
<dbReference type="CDD" id="cd02109">
    <property type="entry name" value="arch_bact_SO_family_Moco"/>
    <property type="match status" value="1"/>
</dbReference>
<sequence length="248" mass="28036">MRAADCVRVDSGSGRTLGWTKPSIAGVAVAIDPTVRRPPLETVESGREHRVTISRGFFGHHDPRAVDLPPGQHLTHGFPVLTAGPTQLISTEVWSFTITPESGQPRRWSWTEMMALPSEEINVDIHCVTRWTKLGTRWRGVALDTFFEEVETDDEYAMVHSYGGYTTNLPLEDLVGGKAWIVYEYEGEPLHVEHGGPARLLVPHLYFWKSAKWVNGVTMQRSDEPGFWEGFGYHNYGNPWREERYAGD</sequence>
<dbReference type="PANTHER" id="PTHR43032">
    <property type="entry name" value="PROTEIN-METHIONINE-SULFOXIDE REDUCTASE"/>
    <property type="match status" value="1"/>
</dbReference>
<dbReference type="InterPro" id="IPR000572">
    <property type="entry name" value="OxRdtase_Mopterin-bd_dom"/>
</dbReference>
<comment type="caution">
    <text evidence="2">The sequence shown here is derived from an EMBL/GenBank/DDBJ whole genome shotgun (WGS) entry which is preliminary data.</text>
</comment>
<dbReference type="Proteomes" id="UP000696294">
    <property type="component" value="Unassembled WGS sequence"/>
</dbReference>
<feature type="domain" description="Oxidoreductase molybdopterin-binding" evidence="1">
    <location>
        <begin position="84"/>
        <end position="228"/>
    </location>
</feature>
<proteinExistence type="predicted"/>
<reference evidence="2 3" key="1">
    <citation type="submission" date="2020-03" db="EMBL/GenBank/DDBJ databases">
        <title>WGS of actinomycetes isolated from Thailand.</title>
        <authorList>
            <person name="Thawai C."/>
        </authorList>
    </citation>
    <scope>NUCLEOTIDE SEQUENCE [LARGE SCALE GENOMIC DNA]</scope>
    <source>
        <strain evidence="2 3">FMUSA5-5</strain>
    </source>
</reference>
<dbReference type="Gene3D" id="3.90.420.10">
    <property type="entry name" value="Oxidoreductase, molybdopterin-binding domain"/>
    <property type="match status" value="1"/>
</dbReference>
<protein>
    <submittedName>
        <fullName evidence="2">Sulfite oxidase-like oxidoreductase</fullName>
    </submittedName>
</protein>
<evidence type="ECO:0000313" key="3">
    <source>
        <dbReference type="Proteomes" id="UP000696294"/>
    </source>
</evidence>
<evidence type="ECO:0000313" key="2">
    <source>
        <dbReference type="EMBL" id="NJP95470.1"/>
    </source>
</evidence>